<sequence>MDKQVEINPYYQYKRSTIKENDMDYLSREAILNEMNESLRPIMEKYNVNDIGIFEEQGEGNHYYIGYTIRKDDEVFMTHTPYVINDEGLLRPEKQEWVIETAEGDLRGFSSLEEVFEEMDKGLEH</sequence>
<organism evidence="2 3">
    <name type="scientific">Alkalihalobacterium chitinilyticum</name>
    <dbReference type="NCBI Taxonomy" id="2980103"/>
    <lineage>
        <taxon>Bacteria</taxon>
        <taxon>Bacillati</taxon>
        <taxon>Bacillota</taxon>
        <taxon>Bacilli</taxon>
        <taxon>Bacillales</taxon>
        <taxon>Bacillaceae</taxon>
        <taxon>Alkalihalobacterium</taxon>
    </lineage>
</organism>
<name>A0ABT5VIY3_9BACI</name>
<dbReference type="Pfam" id="PF18681">
    <property type="entry name" value="DUF5634"/>
    <property type="match status" value="1"/>
</dbReference>
<dbReference type="InterPro" id="IPR040915">
    <property type="entry name" value="GK1464-like_dom"/>
</dbReference>
<reference evidence="2" key="1">
    <citation type="submission" date="2024-05" db="EMBL/GenBank/DDBJ databases">
        <title>Alkalihalobacillus sp. strain MEB203 novel alkaliphilic bacterium from Lonar Lake, India.</title>
        <authorList>
            <person name="Joshi A."/>
            <person name="Thite S."/>
            <person name="Mengade P."/>
        </authorList>
    </citation>
    <scope>NUCLEOTIDE SEQUENCE</scope>
    <source>
        <strain evidence="2">MEB 203</strain>
    </source>
</reference>
<evidence type="ECO:0000313" key="3">
    <source>
        <dbReference type="Proteomes" id="UP001148125"/>
    </source>
</evidence>
<evidence type="ECO:0000313" key="2">
    <source>
        <dbReference type="EMBL" id="MDE5415420.1"/>
    </source>
</evidence>
<accession>A0ABT5VIY3</accession>
<evidence type="ECO:0000259" key="1">
    <source>
        <dbReference type="Pfam" id="PF18681"/>
    </source>
</evidence>
<gene>
    <name evidence="2" type="ORF">N7Z68_18830</name>
</gene>
<keyword evidence="3" id="KW-1185">Reference proteome</keyword>
<protein>
    <submittedName>
        <fullName evidence="2">DUF5634 family protein</fullName>
    </submittedName>
</protein>
<dbReference type="InterPro" id="IPR028990">
    <property type="entry name" value="GK1464-like"/>
</dbReference>
<comment type="caution">
    <text evidence="2">The sequence shown here is derived from an EMBL/GenBank/DDBJ whole genome shotgun (WGS) entry which is preliminary data.</text>
</comment>
<dbReference type="RefSeq" id="WP_275120022.1">
    <property type="nucleotide sequence ID" value="NZ_JAOTPO010000016.1"/>
</dbReference>
<feature type="domain" description="GK1464-like" evidence="1">
    <location>
        <begin position="25"/>
        <end position="118"/>
    </location>
</feature>
<proteinExistence type="predicted"/>
<dbReference type="Proteomes" id="UP001148125">
    <property type="component" value="Unassembled WGS sequence"/>
</dbReference>
<dbReference type="Gene3D" id="3.30.70.1480">
    <property type="entry name" value="GK1464-like"/>
    <property type="match status" value="1"/>
</dbReference>
<dbReference type="EMBL" id="JAOTPO010000016">
    <property type="protein sequence ID" value="MDE5415420.1"/>
    <property type="molecule type" value="Genomic_DNA"/>
</dbReference>
<dbReference type="SUPFAM" id="SSF143579">
    <property type="entry name" value="GK1464-like"/>
    <property type="match status" value="1"/>
</dbReference>